<dbReference type="InterPro" id="IPR036709">
    <property type="entry name" value="Autotransporte_beta_dom_sf"/>
</dbReference>
<dbReference type="EMBL" id="PIUM01000009">
    <property type="protein sequence ID" value="PKU24689.1"/>
    <property type="molecule type" value="Genomic_DNA"/>
</dbReference>
<dbReference type="SMART" id="SM00869">
    <property type="entry name" value="Autotransporter"/>
    <property type="match status" value="1"/>
</dbReference>
<feature type="signal peptide" evidence="1">
    <location>
        <begin position="1"/>
        <end position="27"/>
    </location>
</feature>
<dbReference type="RefSeq" id="WP_101250482.1">
    <property type="nucleotide sequence ID" value="NZ_PIUM01000009.1"/>
</dbReference>
<comment type="caution">
    <text evidence="3">The sequence shown here is derived from an EMBL/GenBank/DDBJ whole genome shotgun (WGS) entry which is preliminary data.</text>
</comment>
<accession>A0A2N3PWA8</accession>
<proteinExistence type="predicted"/>
<evidence type="ECO:0000313" key="4">
    <source>
        <dbReference type="Proteomes" id="UP000233293"/>
    </source>
</evidence>
<dbReference type="Gene3D" id="2.40.128.130">
    <property type="entry name" value="Autotransporter beta-domain"/>
    <property type="match status" value="1"/>
</dbReference>
<dbReference type="InterPro" id="IPR005546">
    <property type="entry name" value="Autotransporte_beta"/>
</dbReference>
<evidence type="ECO:0000313" key="3">
    <source>
        <dbReference type="EMBL" id="PKU24689.1"/>
    </source>
</evidence>
<feature type="domain" description="Autotransporter" evidence="2">
    <location>
        <begin position="742"/>
        <end position="1017"/>
    </location>
</feature>
<evidence type="ECO:0000259" key="2">
    <source>
        <dbReference type="PROSITE" id="PS51208"/>
    </source>
</evidence>
<gene>
    <name evidence="3" type="ORF">CWS72_10140</name>
</gene>
<sequence length="1017" mass="99947">MKRNGLLAGASVLAVLAGMAPIDVAWADCSGSPISGSTGGCTWNSGDLSITSTGTISGEGTGVKIDGSIGQLTNSGTISGSHVGIAITVTSTIISTAMFTSWGTIGTLSNSGTITGGTYAIYNIGSIGTITNSGVIAGNILNTNANPLTIDGGGGGAIGTLTGYAAGSKGVITNTASDLIFASGNLLLNDDINVGSHTVTNSGAALALSTIVTVSGNYTQTAGTLALDGSGELVVSGYASITGGTVVAGLASSGNYLVGETETLISASSGSSYSDASVTSGLTGLAVSADTISGTNLVVGYLNDYIGGSIATLSNGGTISGTTYGLYVASSGSLGGLVNSGTISGAGIGVNNGGGIGTITNSGTISGGTGVYNGGGIGTLSNSGILSGSRGFNNGGSIDAVTNSGLVHGGHTGIWNSGSIGTLINSGTISGSIAAINNFSYTANSATVIGSIGVITNSGVIAGNIINDTSNALTIDGGSGSVFGTLSGYAADTAGTITSTLSNLTFASGNLWLDDDINVGAYSVINSGATLKLTNSRTITGSYNQTGGGLVIGVASAASYGNLRVTGSATVTGASITISGVSLSAGEIFSIVKAGTSGTYSNDSVTVTGTSGLKASTSTIGNTLEVTLVSGSSSSSSSSSSPGAYAALGRTAGGAASGVGAALDAIAASTSATALAFQNNVLVPLNTLAGAEQAAAVKQLAPSQITPATQVAAQTEPVVQAIETHQLTLNDGNGATGMAAGSAVHPYGLWGQMLGGYSLRGATAGADGAKSSDFGLMSGLDFHADADTTVGAALSWLRGWSAGLGASSGSFTTADSYQLTAYGLYRFGPAFLDGQVGVGYDSFNQRRSIGFLGQQAHADYDGQHYLAKISGGYDIPVNSLTLTPMVGLRFLRAVSDGYRENGSADDLTIRRRGSQSLTQDLGVKVGWAVATLFGALTPEAHLAWVHDYAQGPIATSGLMGGEAFTSTVARTAADGARLTLSATLAQSDSLTLKAEYEGEERPAYQSHSGLLKATWSF</sequence>
<protein>
    <recommendedName>
        <fullName evidence="2">Autotransporter domain-containing protein</fullName>
    </recommendedName>
</protein>
<keyword evidence="4" id="KW-1185">Reference proteome</keyword>
<dbReference type="Pfam" id="PF03797">
    <property type="entry name" value="Autotransporter"/>
    <property type="match status" value="1"/>
</dbReference>
<name>A0A2N3PWA8_9PROT</name>
<dbReference type="SUPFAM" id="SSF103515">
    <property type="entry name" value="Autotransporter"/>
    <property type="match status" value="1"/>
</dbReference>
<dbReference type="OrthoDB" id="5930286at2"/>
<dbReference type="Proteomes" id="UP000233293">
    <property type="component" value="Unassembled WGS sequence"/>
</dbReference>
<feature type="chain" id="PRO_5014788124" description="Autotransporter domain-containing protein" evidence="1">
    <location>
        <begin position="28"/>
        <end position="1017"/>
    </location>
</feature>
<evidence type="ECO:0000256" key="1">
    <source>
        <dbReference type="SAM" id="SignalP"/>
    </source>
</evidence>
<keyword evidence="1" id="KW-0732">Signal</keyword>
<reference evidence="4" key="1">
    <citation type="submission" date="2017-12" db="EMBL/GenBank/DDBJ databases">
        <title>Draft genome sequence of Telmatospirillum siberiense 26-4b1T, an acidotolerant peatland alphaproteobacterium potentially involved in sulfur cycling.</title>
        <authorList>
            <person name="Hausmann B."/>
            <person name="Pjevac P."/>
            <person name="Schreck K."/>
            <person name="Herbold C.W."/>
            <person name="Daims H."/>
            <person name="Wagner M."/>
            <person name="Pester M."/>
            <person name="Loy A."/>
        </authorList>
    </citation>
    <scope>NUCLEOTIDE SEQUENCE [LARGE SCALE GENOMIC DNA]</scope>
    <source>
        <strain evidence="4">26-4b1</strain>
    </source>
</reference>
<dbReference type="PROSITE" id="PS51208">
    <property type="entry name" value="AUTOTRANSPORTER"/>
    <property type="match status" value="1"/>
</dbReference>
<dbReference type="AlphaFoldDB" id="A0A2N3PWA8"/>
<organism evidence="3 4">
    <name type="scientific">Telmatospirillum siberiense</name>
    <dbReference type="NCBI Taxonomy" id="382514"/>
    <lineage>
        <taxon>Bacteria</taxon>
        <taxon>Pseudomonadati</taxon>
        <taxon>Pseudomonadota</taxon>
        <taxon>Alphaproteobacteria</taxon>
        <taxon>Rhodospirillales</taxon>
        <taxon>Rhodospirillaceae</taxon>
        <taxon>Telmatospirillum</taxon>
    </lineage>
</organism>